<dbReference type="Pfam" id="PF03099">
    <property type="entry name" value="BPL_LplA_LipB"/>
    <property type="match status" value="1"/>
</dbReference>
<evidence type="ECO:0000313" key="5">
    <source>
        <dbReference type="EMBL" id="RZS57387.1"/>
    </source>
</evidence>
<sequence length="259" mass="27069">MADLPLTRALAPSLEWVDAIPSTNSSLVARAAELADGQLLVTDTQTGGRGRLGRSWSTGPGQALAVSVFIATGDAHPVPSPTHLGWLPLVAGLAMTRAARALGVASAGLKWPNDVLVGGRKLSGILAELTPHGVVVGSGLNLTQTTEQLPVATATSLLIEGAPDARRADIVDRALAAWLAEWLPLVARWRELDDPAELRAEVEDALDTRGRAVKVDRPGRAPLLGEAVGLDPAGLLLVRDRDSVLTAIAAGDVTHLRYE</sequence>
<keyword evidence="6" id="KW-1185">Reference proteome</keyword>
<proteinExistence type="predicted"/>
<dbReference type="CDD" id="cd16442">
    <property type="entry name" value="BPL"/>
    <property type="match status" value="1"/>
</dbReference>
<dbReference type="OrthoDB" id="9807064at2"/>
<feature type="domain" description="BPL/LPL catalytic" evidence="4">
    <location>
        <begin position="1"/>
        <end position="187"/>
    </location>
</feature>
<dbReference type="RefSeq" id="WP_130484964.1">
    <property type="nucleotide sequence ID" value="NZ_SGWW01000002.1"/>
</dbReference>
<dbReference type="EMBL" id="SGWW01000002">
    <property type="protein sequence ID" value="RZS57387.1"/>
    <property type="molecule type" value="Genomic_DNA"/>
</dbReference>
<dbReference type="Gene3D" id="3.30.930.10">
    <property type="entry name" value="Bira Bifunctional Protein, Domain 2"/>
    <property type="match status" value="1"/>
</dbReference>
<evidence type="ECO:0000256" key="2">
    <source>
        <dbReference type="ARBA" id="ARBA00023267"/>
    </source>
</evidence>
<evidence type="ECO:0000256" key="1">
    <source>
        <dbReference type="ARBA" id="ARBA00022598"/>
    </source>
</evidence>
<comment type="caution">
    <text evidence="5">The sequence shown here is derived from an EMBL/GenBank/DDBJ whole genome shotgun (WGS) entry which is preliminary data.</text>
</comment>
<dbReference type="PANTHER" id="PTHR12835">
    <property type="entry name" value="BIOTIN PROTEIN LIGASE"/>
    <property type="match status" value="1"/>
</dbReference>
<dbReference type="Proteomes" id="UP000293519">
    <property type="component" value="Unassembled WGS sequence"/>
</dbReference>
<gene>
    <name evidence="5" type="ORF">EV141_1099</name>
</gene>
<dbReference type="InterPro" id="IPR003142">
    <property type="entry name" value="BPL_C"/>
</dbReference>
<dbReference type="GO" id="GO:0004077">
    <property type="term" value="F:biotin--[biotin carboxyl-carrier protein] ligase activity"/>
    <property type="evidence" value="ECO:0007669"/>
    <property type="project" value="UniProtKB-EC"/>
</dbReference>
<dbReference type="GO" id="GO:0005737">
    <property type="term" value="C:cytoplasm"/>
    <property type="evidence" value="ECO:0007669"/>
    <property type="project" value="TreeGrafter"/>
</dbReference>
<dbReference type="InterPro" id="IPR004408">
    <property type="entry name" value="Biotin_CoA_COase_ligase"/>
</dbReference>
<dbReference type="SUPFAM" id="SSF55681">
    <property type="entry name" value="Class II aaRS and biotin synthetases"/>
    <property type="match status" value="1"/>
</dbReference>
<reference evidence="5 6" key="1">
    <citation type="journal article" date="2015" name="Stand. Genomic Sci.">
        <title>Genomic Encyclopedia of Bacterial and Archaeal Type Strains, Phase III: the genomes of soil and plant-associated and newly described type strains.</title>
        <authorList>
            <person name="Whitman W.B."/>
            <person name="Woyke T."/>
            <person name="Klenk H.P."/>
            <person name="Zhou Y."/>
            <person name="Lilburn T.G."/>
            <person name="Beck B.J."/>
            <person name="De Vos P."/>
            <person name="Vandamme P."/>
            <person name="Eisen J.A."/>
            <person name="Garrity G."/>
            <person name="Hugenholtz P."/>
            <person name="Kyrpides N.C."/>
        </authorList>
    </citation>
    <scope>NUCLEOTIDE SEQUENCE [LARGE SCALE GENOMIC DNA]</scope>
    <source>
        <strain evidence="5 6">CV2</strain>
    </source>
</reference>
<keyword evidence="1 5" id="KW-0436">Ligase</keyword>
<organism evidence="5 6">
    <name type="scientific">Microcella putealis</name>
    <dbReference type="NCBI Taxonomy" id="337005"/>
    <lineage>
        <taxon>Bacteria</taxon>
        <taxon>Bacillati</taxon>
        <taxon>Actinomycetota</taxon>
        <taxon>Actinomycetes</taxon>
        <taxon>Micrococcales</taxon>
        <taxon>Microbacteriaceae</taxon>
        <taxon>Microcella</taxon>
    </lineage>
</organism>
<dbReference type="NCBIfam" id="TIGR00121">
    <property type="entry name" value="birA_ligase"/>
    <property type="match status" value="1"/>
</dbReference>
<name>A0A4Q7LSV1_9MICO</name>
<evidence type="ECO:0000259" key="4">
    <source>
        <dbReference type="PROSITE" id="PS51733"/>
    </source>
</evidence>
<dbReference type="AlphaFoldDB" id="A0A4Q7LSV1"/>
<dbReference type="Pfam" id="PF02237">
    <property type="entry name" value="BPL_C"/>
    <property type="match status" value="1"/>
</dbReference>
<dbReference type="Gene3D" id="2.30.30.100">
    <property type="match status" value="1"/>
</dbReference>
<dbReference type="PANTHER" id="PTHR12835:SF5">
    <property type="entry name" value="BIOTIN--PROTEIN LIGASE"/>
    <property type="match status" value="1"/>
</dbReference>
<evidence type="ECO:0000256" key="3">
    <source>
        <dbReference type="ARBA" id="ARBA00024227"/>
    </source>
</evidence>
<keyword evidence="2" id="KW-0092">Biotin</keyword>
<dbReference type="InterPro" id="IPR045864">
    <property type="entry name" value="aa-tRNA-synth_II/BPL/LPL"/>
</dbReference>
<dbReference type="InterPro" id="IPR004143">
    <property type="entry name" value="BPL_LPL_catalytic"/>
</dbReference>
<accession>A0A4Q7LSV1</accession>
<dbReference type="PROSITE" id="PS51733">
    <property type="entry name" value="BPL_LPL_CATALYTIC"/>
    <property type="match status" value="1"/>
</dbReference>
<protein>
    <recommendedName>
        <fullName evidence="3">biotin--[biotin carboxyl-carrier protein] ligase</fullName>
        <ecNumber evidence="3">6.3.4.15</ecNumber>
    </recommendedName>
</protein>
<dbReference type="EC" id="6.3.4.15" evidence="3"/>
<evidence type="ECO:0000313" key="6">
    <source>
        <dbReference type="Proteomes" id="UP000293519"/>
    </source>
</evidence>